<dbReference type="AlphaFoldDB" id="S7UC48"/>
<organism evidence="3 4">
    <name type="scientific">Alkalidesulfovibrio alkalitolerans DSM 16529</name>
    <dbReference type="NCBI Taxonomy" id="1121439"/>
    <lineage>
        <taxon>Bacteria</taxon>
        <taxon>Pseudomonadati</taxon>
        <taxon>Thermodesulfobacteriota</taxon>
        <taxon>Desulfovibrionia</taxon>
        <taxon>Desulfovibrionales</taxon>
        <taxon>Desulfovibrionaceae</taxon>
        <taxon>Alkalidesulfovibrio</taxon>
    </lineage>
</organism>
<dbReference type="Gene3D" id="3.40.50.2000">
    <property type="entry name" value="Glycogen Phosphorylase B"/>
    <property type="match status" value="2"/>
</dbReference>
<dbReference type="RefSeq" id="WP_020887755.1">
    <property type="nucleotide sequence ID" value="NZ_ATHI01000029.1"/>
</dbReference>
<dbReference type="CDD" id="cd03789">
    <property type="entry name" value="GT9_LPS_heptosyltransferase"/>
    <property type="match status" value="1"/>
</dbReference>
<accession>S7UC48</accession>
<dbReference type="SUPFAM" id="SSF53756">
    <property type="entry name" value="UDP-Glycosyltransferase/glycogen phosphorylase"/>
    <property type="match status" value="1"/>
</dbReference>
<keyword evidence="4" id="KW-1185">Reference proteome</keyword>
<comment type="caution">
    <text evidence="3">The sequence shown here is derived from an EMBL/GenBank/DDBJ whole genome shotgun (WGS) entry which is preliminary data.</text>
</comment>
<keyword evidence="1" id="KW-0328">Glycosyltransferase</keyword>
<evidence type="ECO:0000256" key="1">
    <source>
        <dbReference type="ARBA" id="ARBA00022676"/>
    </source>
</evidence>
<dbReference type="PATRIC" id="fig|1121439.3.peg.2431"/>
<dbReference type="Pfam" id="PF01075">
    <property type="entry name" value="Glyco_transf_9"/>
    <property type="match status" value="1"/>
</dbReference>
<sequence>MSEKPNRSVDAVAVRLGALGDVVLTTGVLDYWGRTRDMRFCVVTRARFAPVFEGHPAVAEVVALDEAKVRSEWFSICSRLAKSRGGLPLVDLHANGRTLLLASLWKGRYRKYPKLSLMRRLYRAFRPGFAAARLLRCNVPQRYALALEKEPPPAEELVPVIRVSEEETRKALEFLRTEDMASPFVALHPYATHVNKAWPKERWLELIELLERAGRDYLVLGMSKDPFLRGHAGKRDLTNATSLRATCALLAQASALVTGDSGPMHLATAVGTPVTALFGPTTRHWGFYPSGPGDAVVERPLPCRPCDLHGGAACARGHECLASITADEVFGLLPA</sequence>
<dbReference type="InterPro" id="IPR051199">
    <property type="entry name" value="LPS_LOS_Heptosyltrfase"/>
</dbReference>
<evidence type="ECO:0000313" key="3">
    <source>
        <dbReference type="EMBL" id="EPR31469.1"/>
    </source>
</evidence>
<dbReference type="GO" id="GO:0008713">
    <property type="term" value="F:ADP-heptose-lipopolysaccharide heptosyltransferase activity"/>
    <property type="evidence" value="ECO:0007669"/>
    <property type="project" value="TreeGrafter"/>
</dbReference>
<dbReference type="InterPro" id="IPR002201">
    <property type="entry name" value="Glyco_trans_9"/>
</dbReference>
<dbReference type="PANTHER" id="PTHR30160">
    <property type="entry name" value="TETRAACYLDISACCHARIDE 4'-KINASE-RELATED"/>
    <property type="match status" value="1"/>
</dbReference>
<dbReference type="EMBL" id="ATHI01000029">
    <property type="protein sequence ID" value="EPR31469.1"/>
    <property type="molecule type" value="Genomic_DNA"/>
</dbReference>
<reference evidence="3 4" key="1">
    <citation type="journal article" date="2013" name="Genome Announc.">
        <title>Draft genome sequences for three mercury-methylating, sulfate-reducing bacteria.</title>
        <authorList>
            <person name="Brown S.D."/>
            <person name="Hurt R.A.Jr."/>
            <person name="Gilmour C.C."/>
            <person name="Elias D.A."/>
        </authorList>
    </citation>
    <scope>NUCLEOTIDE SEQUENCE [LARGE SCALE GENOMIC DNA]</scope>
    <source>
        <strain evidence="3 4">DSM 16529</strain>
    </source>
</reference>
<dbReference type="Proteomes" id="UP000014975">
    <property type="component" value="Unassembled WGS sequence"/>
</dbReference>
<dbReference type="GO" id="GO:0009244">
    <property type="term" value="P:lipopolysaccharide core region biosynthetic process"/>
    <property type="evidence" value="ECO:0007669"/>
    <property type="project" value="TreeGrafter"/>
</dbReference>
<evidence type="ECO:0000256" key="2">
    <source>
        <dbReference type="ARBA" id="ARBA00022679"/>
    </source>
</evidence>
<keyword evidence="2 3" id="KW-0808">Transferase</keyword>
<evidence type="ECO:0000313" key="4">
    <source>
        <dbReference type="Proteomes" id="UP000014975"/>
    </source>
</evidence>
<gene>
    <name evidence="3" type="ORF">dsat_1058</name>
</gene>
<dbReference type="STRING" id="1121439.dsat_1058"/>
<name>S7UC48_9BACT</name>
<protein>
    <submittedName>
        <fullName evidence="3">Glycosyl transferase family 9</fullName>
    </submittedName>
</protein>
<dbReference type="GO" id="GO:0005829">
    <property type="term" value="C:cytosol"/>
    <property type="evidence" value="ECO:0007669"/>
    <property type="project" value="TreeGrafter"/>
</dbReference>
<dbReference type="eggNOG" id="COG0859">
    <property type="taxonomic scope" value="Bacteria"/>
</dbReference>
<proteinExistence type="predicted"/>